<keyword evidence="1" id="KW-0813">Transport</keyword>
<dbReference type="InterPro" id="IPR000923">
    <property type="entry name" value="BlueCu_1"/>
</dbReference>
<dbReference type="RefSeq" id="WP_129067002.1">
    <property type="nucleotide sequence ID" value="NZ_RDFA01000001.1"/>
</dbReference>
<comment type="caution">
    <text evidence="7">The sequence shown here is derived from an EMBL/GenBank/DDBJ whole genome shotgun (WGS) entry which is preliminary data.</text>
</comment>
<accession>A0A498L5X8</accession>
<keyword evidence="3" id="KW-0249">Electron transport</keyword>
<dbReference type="InterPro" id="IPR028871">
    <property type="entry name" value="BlueCu_1_BS"/>
</dbReference>
<dbReference type="PROSITE" id="PS00196">
    <property type="entry name" value="COPPER_BLUE"/>
    <property type="match status" value="1"/>
</dbReference>
<evidence type="ECO:0000256" key="1">
    <source>
        <dbReference type="ARBA" id="ARBA00022448"/>
    </source>
</evidence>
<keyword evidence="8" id="KW-1185">Reference proteome</keyword>
<sequence length="98" mass="10352">MNTQGSTQEVTLDTPGVYDYYCIPHESSGMIGSVIVGQPEPSDQPGLSEPTEVPATTHEKIRSLNGTVIDAIGHSESSDGSDHGTEADHHDTQDGHHG</sequence>
<dbReference type="EMBL" id="RDFA01000001">
    <property type="protein sequence ID" value="RXK51135.1"/>
    <property type="molecule type" value="Genomic_DNA"/>
</dbReference>
<keyword evidence="2" id="KW-0479">Metal-binding</keyword>
<dbReference type="GO" id="GO:0009055">
    <property type="term" value="F:electron transfer activity"/>
    <property type="evidence" value="ECO:0007669"/>
    <property type="project" value="InterPro"/>
</dbReference>
<feature type="compositionally biased region" description="Basic and acidic residues" evidence="5">
    <location>
        <begin position="76"/>
        <end position="98"/>
    </location>
</feature>
<feature type="region of interest" description="Disordered" evidence="5">
    <location>
        <begin position="32"/>
        <end position="98"/>
    </location>
</feature>
<evidence type="ECO:0000259" key="6">
    <source>
        <dbReference type="Pfam" id="PF00127"/>
    </source>
</evidence>
<evidence type="ECO:0000313" key="8">
    <source>
        <dbReference type="Proteomes" id="UP000289691"/>
    </source>
</evidence>
<dbReference type="SUPFAM" id="SSF49503">
    <property type="entry name" value="Cupredoxins"/>
    <property type="match status" value="1"/>
</dbReference>
<dbReference type="AlphaFoldDB" id="A0A498L5X8"/>
<evidence type="ECO:0000256" key="2">
    <source>
        <dbReference type="ARBA" id="ARBA00022723"/>
    </source>
</evidence>
<keyword evidence="4" id="KW-0186">Copper</keyword>
<dbReference type="Proteomes" id="UP000289691">
    <property type="component" value="Unassembled WGS sequence"/>
</dbReference>
<dbReference type="GO" id="GO:0005507">
    <property type="term" value="F:copper ion binding"/>
    <property type="evidence" value="ECO:0007669"/>
    <property type="project" value="InterPro"/>
</dbReference>
<dbReference type="Pfam" id="PF00127">
    <property type="entry name" value="Copper-bind"/>
    <property type="match status" value="1"/>
</dbReference>
<proteinExistence type="predicted"/>
<dbReference type="Gene3D" id="2.60.40.420">
    <property type="entry name" value="Cupredoxins - blue copper proteins"/>
    <property type="match status" value="1"/>
</dbReference>
<evidence type="ECO:0000256" key="5">
    <source>
        <dbReference type="SAM" id="MobiDB-lite"/>
    </source>
</evidence>
<name>A0A498L5X8_9EURY</name>
<dbReference type="InterPro" id="IPR008972">
    <property type="entry name" value="Cupredoxin"/>
</dbReference>
<evidence type="ECO:0000256" key="3">
    <source>
        <dbReference type="ARBA" id="ARBA00022982"/>
    </source>
</evidence>
<reference evidence="7 8" key="1">
    <citation type="submission" date="2019-01" db="EMBL/GenBank/DDBJ databases">
        <title>Halorientalis sp. F13-25 a new haloarchaeum isolated from hypersaline water.</title>
        <authorList>
            <person name="Ana D.-V."/>
            <person name="Cristina S.-P."/>
            <person name="Antonio V."/>
        </authorList>
    </citation>
    <scope>NUCLEOTIDE SEQUENCE [LARGE SCALE GENOMIC DNA]</scope>
    <source>
        <strain evidence="7 8">F13-25</strain>
    </source>
</reference>
<gene>
    <name evidence="7" type="ORF">EAF64_00345</name>
</gene>
<organism evidence="7 8">
    <name type="scientific">Halorientalis pallida</name>
    <dbReference type="NCBI Taxonomy" id="2479928"/>
    <lineage>
        <taxon>Archaea</taxon>
        <taxon>Methanobacteriati</taxon>
        <taxon>Methanobacteriota</taxon>
        <taxon>Stenosarchaea group</taxon>
        <taxon>Halobacteria</taxon>
        <taxon>Halobacteriales</taxon>
        <taxon>Haloarculaceae</taxon>
        <taxon>Halorientalis</taxon>
    </lineage>
</organism>
<dbReference type="OrthoDB" id="186995at2157"/>
<evidence type="ECO:0000313" key="7">
    <source>
        <dbReference type="EMBL" id="RXK51135.1"/>
    </source>
</evidence>
<protein>
    <recommendedName>
        <fullName evidence="6">Blue (type 1) copper domain-containing protein</fullName>
    </recommendedName>
</protein>
<feature type="domain" description="Blue (type 1) copper" evidence="6">
    <location>
        <begin position="2"/>
        <end position="36"/>
    </location>
</feature>
<evidence type="ECO:0000256" key="4">
    <source>
        <dbReference type="ARBA" id="ARBA00023008"/>
    </source>
</evidence>